<accession>A0ABQ9HNX3</accession>
<sequence>MLGCRKKVGVLQENPPADVRYSSTYKNSGLTSPGIEFRSPRWEAVCLATLILHLRLRRPTAGCKQPGTAVTSIPLIPKVVYIDPQGLNPTRKGSMVSYQDTFVLVRENTNISASAITCKKSTTKVFRVQYLLYFVKEVSWGNAQLISISEHESAHPVSRFVSCRLFRIVIECRKKRIVFDLHDVPVFREVRARISELPSNIPACCAHTRSSNDCPDLYQNFARTAQTFLSNDAMKPSKLDDHLRRCHPDKTGKDFKYFQTMKEKLQKRPTVVSIFASTSKSNDDGLRASYNTSLLIAKSGKPPTIGEQLIFPAIEAFPNLSQTNCQDGDVSAYVQHLDVLHTDFETRFDNVLTMEIPQWTINPYGDTEETDVILQGELIGISTNEELKVQFRKGYQQFWLQRDIPVTYPALWTIARKFLIAFPSSYLVKRGFSEDALECGIPFHTECMSRKLTLSLGHKYLVGSTQRTSTGMPEQEVLSGQPHSANSQSDCARALLGCESTSSERKTGNLEGIKGIFRLEKGQIGGKREFLREFISLVMSSKMAAEAPKPGATCARIGRGKREIPEKNIRTLSSGTIPTCENPATLPGIEPCSLWWEASRLTT</sequence>
<name>A0ABQ9HNX3_9NEOP</name>
<dbReference type="EMBL" id="JARBHB010000004">
    <property type="protein sequence ID" value="KAJ8885608.1"/>
    <property type="molecule type" value="Genomic_DNA"/>
</dbReference>
<evidence type="ECO:0008006" key="3">
    <source>
        <dbReference type="Google" id="ProtNLM"/>
    </source>
</evidence>
<dbReference type="PANTHER" id="PTHR45913">
    <property type="entry name" value="EPM2A-INTERACTING PROTEIN 1"/>
    <property type="match status" value="1"/>
</dbReference>
<protein>
    <recommendedName>
        <fullName evidence="3">SCAN domain-containing protein 3</fullName>
    </recommendedName>
</protein>
<reference evidence="1 2" key="1">
    <citation type="submission" date="2023-02" db="EMBL/GenBank/DDBJ databases">
        <title>LHISI_Scaffold_Assembly.</title>
        <authorList>
            <person name="Stuart O.P."/>
            <person name="Cleave R."/>
            <person name="Magrath M.J.L."/>
            <person name="Mikheyev A.S."/>
        </authorList>
    </citation>
    <scope>NUCLEOTIDE SEQUENCE [LARGE SCALE GENOMIC DNA]</scope>
    <source>
        <strain evidence="1">Daus_M_001</strain>
        <tissue evidence="1">Leg muscle</tissue>
    </source>
</reference>
<keyword evidence="2" id="KW-1185">Reference proteome</keyword>
<gene>
    <name evidence="1" type="ORF">PR048_011806</name>
</gene>
<dbReference type="PANTHER" id="PTHR45913:SF22">
    <property type="entry name" value="SCAN BOX DOMAIN-CONTAINING PROTEIN"/>
    <property type="match status" value="1"/>
</dbReference>
<evidence type="ECO:0000313" key="2">
    <source>
        <dbReference type="Proteomes" id="UP001159363"/>
    </source>
</evidence>
<dbReference type="Proteomes" id="UP001159363">
    <property type="component" value="Chromosome X"/>
</dbReference>
<comment type="caution">
    <text evidence="1">The sequence shown here is derived from an EMBL/GenBank/DDBJ whole genome shotgun (WGS) entry which is preliminary data.</text>
</comment>
<evidence type="ECO:0000313" key="1">
    <source>
        <dbReference type="EMBL" id="KAJ8885608.1"/>
    </source>
</evidence>
<proteinExistence type="predicted"/>
<organism evidence="1 2">
    <name type="scientific">Dryococelus australis</name>
    <dbReference type="NCBI Taxonomy" id="614101"/>
    <lineage>
        <taxon>Eukaryota</taxon>
        <taxon>Metazoa</taxon>
        <taxon>Ecdysozoa</taxon>
        <taxon>Arthropoda</taxon>
        <taxon>Hexapoda</taxon>
        <taxon>Insecta</taxon>
        <taxon>Pterygota</taxon>
        <taxon>Neoptera</taxon>
        <taxon>Polyneoptera</taxon>
        <taxon>Phasmatodea</taxon>
        <taxon>Verophasmatodea</taxon>
        <taxon>Anareolatae</taxon>
        <taxon>Phasmatidae</taxon>
        <taxon>Eurycanthinae</taxon>
        <taxon>Dryococelus</taxon>
    </lineage>
</organism>